<accession>I5ASA1</accession>
<evidence type="ECO:0000313" key="1">
    <source>
        <dbReference type="EMBL" id="EIM56674.1"/>
    </source>
</evidence>
<gene>
    <name evidence="1" type="ORF">EubceDRAFT1_0840</name>
</gene>
<organism evidence="1 2">
    <name type="scientific">Eubacterium cellulosolvens (strain ATCC 43171 / JCM 9499 / 6)</name>
    <name type="common">Cillobacterium cellulosolvens</name>
    <dbReference type="NCBI Taxonomy" id="633697"/>
    <lineage>
        <taxon>Bacteria</taxon>
        <taxon>Bacillati</taxon>
        <taxon>Bacillota</taxon>
        <taxon>Clostridia</taxon>
        <taxon>Eubacteriales</taxon>
        <taxon>Eubacteriaceae</taxon>
        <taxon>Eubacterium</taxon>
    </lineage>
</organism>
<evidence type="ECO:0008006" key="3">
    <source>
        <dbReference type="Google" id="ProtNLM"/>
    </source>
</evidence>
<dbReference type="eggNOG" id="COG4908">
    <property type="taxonomic scope" value="Bacteria"/>
</dbReference>
<dbReference type="OrthoDB" id="4876345at2"/>
<dbReference type="STRING" id="633697.EubceDRAFT1_0840"/>
<proteinExistence type="predicted"/>
<dbReference type="EMBL" id="CM001487">
    <property type="protein sequence ID" value="EIM56674.1"/>
    <property type="molecule type" value="Genomic_DNA"/>
</dbReference>
<reference evidence="1 2" key="2">
    <citation type="submission" date="2012-02" db="EMBL/GenBank/DDBJ databases">
        <title>Improved High-Quality Draft sequence of Eubacterium cellulosolvens 6.</title>
        <authorList>
            <consortium name="US DOE Joint Genome Institute"/>
            <person name="Lucas S."/>
            <person name="Han J."/>
            <person name="Lapidus A."/>
            <person name="Cheng J.-F."/>
            <person name="Goodwin L."/>
            <person name="Pitluck S."/>
            <person name="Peters L."/>
            <person name="Mikhailova N."/>
            <person name="Gu W."/>
            <person name="Detter J.C."/>
            <person name="Han C."/>
            <person name="Tapia R."/>
            <person name="Land M."/>
            <person name="Hauser L."/>
            <person name="Kyrpides N."/>
            <person name="Ivanova N."/>
            <person name="Pagani I."/>
            <person name="Johnson E."/>
            <person name="Mukhopadhyay B."/>
            <person name="Anderson I."/>
            <person name="Woyke T."/>
        </authorList>
    </citation>
    <scope>NUCLEOTIDE SEQUENCE [LARGE SCALE GENOMIC DNA]</scope>
    <source>
        <strain evidence="1 2">6</strain>
    </source>
</reference>
<keyword evidence="2" id="KW-1185">Reference proteome</keyword>
<protein>
    <recommendedName>
        <fullName evidence="3">Alcohol acetyltransferase</fullName>
    </recommendedName>
</protein>
<sequence length="425" mass="48971">MTREKEWYRLDNAAKIIPASMVGADTRVFRLVCELKEEIDPEILQQALDLALEESPYMNCCLRKGIFWYYMDEMEHGAKVREEHRGALRALYVPGRKNLLYRVTYFRKRINLEMFHVLSDGTGGFMFFQEIITNYLVLKYGLDRSQINEGESSVIEKQADAFSKFYEKDKKRSRNYIKEMFPVKAYQVKGLKDPNLDEHLIEGTVSVKQILEIAHRFKVTLGVLATSIWIEAIVKQMKRSEYNRPVVVSVPVNLRQFYPSETVRNFFGVINVTYDPHHYDGSLESIMTDVDRSFKEELTDEKIAATMNSYAALEHNLAVKVVPLFFKDLALMGIANRINSGVTTSVSNVGKVKLSPVLSPYINKFCSFMSNKSVFLCISTFEDNMVFGIVSCFEKHPTAQYFFRRIRELGADVVIASNDYDLEVP</sequence>
<dbReference type="AlphaFoldDB" id="I5ASA1"/>
<evidence type="ECO:0000313" key="2">
    <source>
        <dbReference type="Proteomes" id="UP000005753"/>
    </source>
</evidence>
<reference evidence="1 2" key="1">
    <citation type="submission" date="2010-08" db="EMBL/GenBank/DDBJ databases">
        <authorList>
            <consortium name="US DOE Joint Genome Institute (JGI-PGF)"/>
            <person name="Lucas S."/>
            <person name="Copeland A."/>
            <person name="Lapidus A."/>
            <person name="Cheng J.-F."/>
            <person name="Bruce D."/>
            <person name="Goodwin L."/>
            <person name="Pitluck S."/>
            <person name="Land M.L."/>
            <person name="Hauser L."/>
            <person name="Chang Y.-J."/>
            <person name="Anderson I.J."/>
            <person name="Johnson E."/>
            <person name="Mulhopadhyay B."/>
            <person name="Kyrpides N."/>
            <person name="Woyke T.J."/>
        </authorList>
    </citation>
    <scope>NUCLEOTIDE SEQUENCE [LARGE SCALE GENOMIC DNA]</scope>
    <source>
        <strain evidence="1 2">6</strain>
    </source>
</reference>
<dbReference type="HOGENOM" id="CLU_031688_0_0_9"/>
<dbReference type="Proteomes" id="UP000005753">
    <property type="component" value="Chromosome"/>
</dbReference>
<name>I5ASA1_EUBC6</name>